<evidence type="ECO:0000313" key="4">
    <source>
        <dbReference type="Proteomes" id="UP000238701"/>
    </source>
</evidence>
<protein>
    <recommendedName>
        <fullName evidence="2">DNA-binding phage zinc finger domain-containing protein</fullName>
    </recommendedName>
</protein>
<organism evidence="3 4">
    <name type="scientific">Candidatus Sulfotelmatobacter kueseliae</name>
    <dbReference type="NCBI Taxonomy" id="2042962"/>
    <lineage>
        <taxon>Bacteria</taxon>
        <taxon>Pseudomonadati</taxon>
        <taxon>Acidobacteriota</taxon>
        <taxon>Terriglobia</taxon>
        <taxon>Terriglobales</taxon>
        <taxon>Candidatus Korobacteraceae</taxon>
        <taxon>Candidatus Sulfotelmatobacter</taxon>
    </lineage>
</organism>
<evidence type="ECO:0000259" key="2">
    <source>
        <dbReference type="Pfam" id="PF24623"/>
    </source>
</evidence>
<dbReference type="EMBL" id="OMOD01000134">
    <property type="protein sequence ID" value="SPF41883.1"/>
    <property type="molecule type" value="Genomic_DNA"/>
</dbReference>
<reference evidence="4" key="1">
    <citation type="submission" date="2018-02" db="EMBL/GenBank/DDBJ databases">
        <authorList>
            <person name="Hausmann B."/>
        </authorList>
    </citation>
    <scope>NUCLEOTIDE SEQUENCE [LARGE SCALE GENOMIC DNA]</scope>
    <source>
        <strain evidence="4">Peat soil MAG SbA1</strain>
    </source>
</reference>
<evidence type="ECO:0000256" key="1">
    <source>
        <dbReference type="SAM" id="MobiDB-lite"/>
    </source>
</evidence>
<feature type="domain" description="DNA-binding phage zinc finger" evidence="2">
    <location>
        <begin position="34"/>
        <end position="74"/>
    </location>
</feature>
<dbReference type="InterPro" id="IPR056911">
    <property type="entry name" value="Phage_Znf_bind_put"/>
</dbReference>
<feature type="compositionally biased region" description="Basic and acidic residues" evidence="1">
    <location>
        <begin position="60"/>
        <end position="84"/>
    </location>
</feature>
<gene>
    <name evidence="3" type="ORF">SBA1_400028</name>
</gene>
<dbReference type="Proteomes" id="UP000238701">
    <property type="component" value="Unassembled WGS sequence"/>
</dbReference>
<evidence type="ECO:0000313" key="3">
    <source>
        <dbReference type="EMBL" id="SPF41883.1"/>
    </source>
</evidence>
<dbReference type="Pfam" id="PF24623">
    <property type="entry name" value="Phage_zn_bind_8"/>
    <property type="match status" value="1"/>
</dbReference>
<feature type="region of interest" description="Disordered" evidence="1">
    <location>
        <begin position="55"/>
        <end position="84"/>
    </location>
</feature>
<sequence>MPVMCVETEQNCAFLQREMSHHVVMKIRELTPKQILSVPCTTCGAAVGEVCELHTGAPRTEPHRDRKLSAADAVEAKPVHDNSQ</sequence>
<dbReference type="AlphaFoldDB" id="A0A2U3KQD5"/>
<accession>A0A2U3KQD5</accession>
<proteinExistence type="predicted"/>
<name>A0A2U3KQD5_9BACT</name>